<name>A0A176W6H8_MARPO</name>
<evidence type="ECO:0000313" key="3">
    <source>
        <dbReference type="Proteomes" id="UP000077202"/>
    </source>
</evidence>
<proteinExistence type="predicted"/>
<protein>
    <submittedName>
        <fullName evidence="2">Uncharacterized protein</fullName>
    </submittedName>
</protein>
<accession>A0A176W6H8</accession>
<reference evidence="2" key="1">
    <citation type="submission" date="2016-03" db="EMBL/GenBank/DDBJ databases">
        <title>Mechanisms controlling the formation of the plant cell surface in tip-growing cells are functionally conserved among land plants.</title>
        <authorList>
            <person name="Honkanen S."/>
            <person name="Jones V.A."/>
            <person name="Morieri G."/>
            <person name="Champion C."/>
            <person name="Hetherington A.J."/>
            <person name="Kelly S."/>
            <person name="Saint-Marcoux D."/>
            <person name="Proust H."/>
            <person name="Prescott H."/>
            <person name="Dolan L."/>
        </authorList>
    </citation>
    <scope>NUCLEOTIDE SEQUENCE [LARGE SCALE GENOMIC DNA]</scope>
    <source>
        <tissue evidence="2">Whole gametophyte</tissue>
    </source>
</reference>
<dbReference type="AlphaFoldDB" id="A0A176W6H8"/>
<comment type="caution">
    <text evidence="2">The sequence shown here is derived from an EMBL/GenBank/DDBJ whole genome shotgun (WGS) entry which is preliminary data.</text>
</comment>
<gene>
    <name evidence="2" type="ORF">AXG93_319s1100</name>
</gene>
<keyword evidence="3" id="KW-1185">Reference proteome</keyword>
<sequence>MVSSSSSSFQRSTEEVTGSIDWSTDTNLFTGGSEWIGLSFRHQENSEDTASGIKTGVEVIVVAFLLGLLMDLFRNVEILEQFELVGVGYTEETPVIRSCCC</sequence>
<feature type="region of interest" description="Disordered" evidence="1">
    <location>
        <begin position="1"/>
        <end position="26"/>
    </location>
</feature>
<evidence type="ECO:0000313" key="2">
    <source>
        <dbReference type="EMBL" id="OAE27965.1"/>
    </source>
</evidence>
<organism evidence="2 3">
    <name type="scientific">Marchantia polymorpha subsp. ruderalis</name>
    <dbReference type="NCBI Taxonomy" id="1480154"/>
    <lineage>
        <taxon>Eukaryota</taxon>
        <taxon>Viridiplantae</taxon>
        <taxon>Streptophyta</taxon>
        <taxon>Embryophyta</taxon>
        <taxon>Marchantiophyta</taxon>
        <taxon>Marchantiopsida</taxon>
        <taxon>Marchantiidae</taxon>
        <taxon>Marchantiales</taxon>
        <taxon>Marchantiaceae</taxon>
        <taxon>Marchantia</taxon>
    </lineage>
</organism>
<evidence type="ECO:0000256" key="1">
    <source>
        <dbReference type="SAM" id="MobiDB-lite"/>
    </source>
</evidence>
<dbReference type="EMBL" id="LVLJ01001802">
    <property type="protein sequence ID" value="OAE27965.1"/>
    <property type="molecule type" value="Genomic_DNA"/>
</dbReference>
<dbReference type="Proteomes" id="UP000077202">
    <property type="component" value="Unassembled WGS sequence"/>
</dbReference>